<dbReference type="AlphaFoldDB" id="A0AAP8PPP7"/>
<evidence type="ECO:0000256" key="6">
    <source>
        <dbReference type="ARBA" id="ARBA00022553"/>
    </source>
</evidence>
<dbReference type="InterPro" id="IPR003188">
    <property type="entry name" value="PTS_IIA_lac/cel"/>
</dbReference>
<reference evidence="18" key="2">
    <citation type="submission" date="2023-07" db="EMBL/GenBank/DDBJ databases">
        <title>Evaluation of the beneficial properties of pineapple isolates.</title>
        <authorList>
            <person name="Adefiranye O."/>
        </authorList>
    </citation>
    <scope>NUCLEOTIDE SEQUENCE</scope>
    <source>
        <strain evidence="18">PAPLE_T1</strain>
    </source>
</reference>
<dbReference type="PANTHER" id="PTHR34382">
    <property type="entry name" value="PTS SYSTEM N,N'-DIACETYLCHITOBIOSE-SPECIFIC EIIA COMPONENT"/>
    <property type="match status" value="1"/>
</dbReference>
<protein>
    <recommendedName>
        <fullName evidence="3">PTS system lactose-specific EIIA component</fullName>
    </recommendedName>
    <alternativeName>
        <fullName evidence="12">EIIA-Lac</fullName>
    </alternativeName>
    <alternativeName>
        <fullName evidence="14">EIII-Lac</fullName>
    </alternativeName>
    <alternativeName>
        <fullName evidence="13">Lactose-specific phosphotransferase enzyme IIA component</fullName>
    </alternativeName>
</protein>
<evidence type="ECO:0000256" key="2">
    <source>
        <dbReference type="ARBA" id="ARBA00011233"/>
    </source>
</evidence>
<keyword evidence="8" id="KW-0808">Transferase</keyword>
<sequence length="108" mass="12169">MSKEDNMMAGFTIVAIAGDARREVMAAMQAAKDKSFDQAREYIRVANEYITEAHKEQTQILAQEASGESSDLSFIMVHGQDHLMTTMALRDAANYIIDLYEQLDQFTN</sequence>
<keyword evidence="5" id="KW-0963">Cytoplasm</keyword>
<dbReference type="GO" id="GO:0009401">
    <property type="term" value="P:phosphoenolpyruvate-dependent sugar phosphotransferase system"/>
    <property type="evidence" value="ECO:0007669"/>
    <property type="project" value="UniProtKB-KW"/>
</dbReference>
<evidence type="ECO:0000256" key="3">
    <source>
        <dbReference type="ARBA" id="ARBA00014322"/>
    </source>
</evidence>
<keyword evidence="10 16" id="KW-0479">Metal-binding</keyword>
<evidence type="ECO:0000256" key="12">
    <source>
        <dbReference type="ARBA" id="ARBA00030293"/>
    </source>
</evidence>
<dbReference type="GeneID" id="64982594"/>
<evidence type="ECO:0000313" key="20">
    <source>
        <dbReference type="Proteomes" id="UP000242470"/>
    </source>
</evidence>
<evidence type="ECO:0000256" key="1">
    <source>
        <dbReference type="ARBA" id="ARBA00004496"/>
    </source>
</evidence>
<dbReference type="PROSITE" id="PS51095">
    <property type="entry name" value="PTS_EIIA_TYPE_3"/>
    <property type="match status" value="1"/>
</dbReference>
<evidence type="ECO:0000256" key="5">
    <source>
        <dbReference type="ARBA" id="ARBA00022490"/>
    </source>
</evidence>
<evidence type="ECO:0000313" key="19">
    <source>
        <dbReference type="EMBL" id="PNZ68361.1"/>
    </source>
</evidence>
<evidence type="ECO:0000256" key="17">
    <source>
        <dbReference type="PROSITE-ProRule" id="PRU00418"/>
    </source>
</evidence>
<keyword evidence="6" id="KW-0597">Phosphoprotein</keyword>
<feature type="modified residue" description="Phosphohistidine; by HPr" evidence="17">
    <location>
        <position position="78"/>
    </location>
</feature>
<dbReference type="GO" id="GO:0046872">
    <property type="term" value="F:metal ion binding"/>
    <property type="evidence" value="ECO:0007669"/>
    <property type="project" value="UniProtKB-KW"/>
</dbReference>
<evidence type="ECO:0000256" key="4">
    <source>
        <dbReference type="ARBA" id="ARBA00022448"/>
    </source>
</evidence>
<comment type="caution">
    <text evidence="19">The sequence shown here is derived from an EMBL/GenBank/DDBJ whole genome shotgun (WGS) entry which is preliminary data.</text>
</comment>
<keyword evidence="11 16" id="KW-0460">Magnesium</keyword>
<keyword evidence="9" id="KW-0598">Phosphotransferase system</keyword>
<evidence type="ECO:0000313" key="18">
    <source>
        <dbReference type="EMBL" id="MDN4532233.1"/>
    </source>
</evidence>
<evidence type="ECO:0000256" key="8">
    <source>
        <dbReference type="ARBA" id="ARBA00022679"/>
    </source>
</evidence>
<feature type="binding site" evidence="16">
    <location>
        <position position="81"/>
    </location>
    <ligand>
        <name>Mg(2+)</name>
        <dbReference type="ChEBI" id="CHEBI:18420"/>
        <note>ligand shared between all trimeric partners</note>
    </ligand>
</feature>
<dbReference type="Gene3D" id="1.20.58.80">
    <property type="entry name" value="Phosphotransferase system, lactose/cellobiose-type IIA subunit"/>
    <property type="match status" value="1"/>
</dbReference>
<keyword evidence="7" id="KW-0762">Sugar transport</keyword>
<organism evidence="19 20">
    <name type="scientific">Staphylococcus auricularis</name>
    <dbReference type="NCBI Taxonomy" id="29379"/>
    <lineage>
        <taxon>Bacteria</taxon>
        <taxon>Bacillati</taxon>
        <taxon>Bacillota</taxon>
        <taxon>Bacilli</taxon>
        <taxon>Bacillales</taxon>
        <taxon>Staphylococcaceae</taxon>
        <taxon>Staphylococcus</taxon>
    </lineage>
</organism>
<name>A0AAP8PPP7_9STAP</name>
<proteinExistence type="predicted"/>
<evidence type="ECO:0000256" key="14">
    <source>
        <dbReference type="ARBA" id="ARBA00032708"/>
    </source>
</evidence>
<dbReference type="InterPro" id="IPR036542">
    <property type="entry name" value="PTS_IIA_lac/cel_sf"/>
</dbReference>
<evidence type="ECO:0000256" key="9">
    <source>
        <dbReference type="ARBA" id="ARBA00022683"/>
    </source>
</evidence>
<accession>A0AAP8PPP7</accession>
<dbReference type="GO" id="GO:0005737">
    <property type="term" value="C:cytoplasm"/>
    <property type="evidence" value="ECO:0007669"/>
    <property type="project" value="UniProtKB-SubCell"/>
</dbReference>
<comment type="subunit">
    <text evidence="2">Homotrimer.</text>
</comment>
<evidence type="ECO:0000256" key="16">
    <source>
        <dbReference type="PIRSR" id="PIRSR000699-2"/>
    </source>
</evidence>
<dbReference type="Pfam" id="PF02255">
    <property type="entry name" value="PTS_IIA"/>
    <property type="match status" value="1"/>
</dbReference>
<keyword evidence="4" id="KW-0813">Transport</keyword>
<dbReference type="EMBL" id="PPQW01000017">
    <property type="protein sequence ID" value="PNZ68361.1"/>
    <property type="molecule type" value="Genomic_DNA"/>
</dbReference>
<dbReference type="PIRSF" id="PIRSF000699">
    <property type="entry name" value="PTS_IILac_III"/>
    <property type="match status" value="1"/>
</dbReference>
<dbReference type="Proteomes" id="UP000242470">
    <property type="component" value="Unassembled WGS sequence"/>
</dbReference>
<dbReference type="CDD" id="cd00215">
    <property type="entry name" value="PTS_IIA_lac"/>
    <property type="match status" value="1"/>
</dbReference>
<evidence type="ECO:0000256" key="13">
    <source>
        <dbReference type="ARBA" id="ARBA00031467"/>
    </source>
</evidence>
<dbReference type="Proteomes" id="UP001171687">
    <property type="component" value="Unassembled WGS sequence"/>
</dbReference>
<dbReference type="SUPFAM" id="SSF46973">
    <property type="entry name" value="Enzyme IIa from lactose specific PTS, IIa-lac"/>
    <property type="match status" value="1"/>
</dbReference>
<evidence type="ECO:0000256" key="11">
    <source>
        <dbReference type="ARBA" id="ARBA00022842"/>
    </source>
</evidence>
<dbReference type="GO" id="GO:0016740">
    <property type="term" value="F:transferase activity"/>
    <property type="evidence" value="ECO:0007669"/>
    <property type="project" value="UniProtKB-KW"/>
</dbReference>
<dbReference type="EMBL" id="JAUHQC010000006">
    <property type="protein sequence ID" value="MDN4532233.1"/>
    <property type="molecule type" value="Genomic_DNA"/>
</dbReference>
<comment type="cofactor">
    <cofactor evidence="16">
        <name>Mg(2+)</name>
        <dbReference type="ChEBI" id="CHEBI:18420"/>
    </cofactor>
    <text evidence="16">Binds 1 Mg(2+) ion per trimer.</text>
</comment>
<evidence type="ECO:0000256" key="7">
    <source>
        <dbReference type="ARBA" id="ARBA00022597"/>
    </source>
</evidence>
<dbReference type="RefSeq" id="WP_059106519.1">
    <property type="nucleotide sequence ID" value="NZ_AP024589.1"/>
</dbReference>
<dbReference type="PANTHER" id="PTHR34382:SF9">
    <property type="entry name" value="PHOSPHOTRANSFERASE SYSTEM SUGAR-SPECIFIC EII COMPONENT"/>
    <property type="match status" value="1"/>
</dbReference>
<feature type="active site" description="Tele-phosphohistidine intermediate" evidence="15">
    <location>
        <position position="78"/>
    </location>
</feature>
<comment type="subcellular location">
    <subcellularLocation>
        <location evidence="1">Cytoplasm</location>
    </subcellularLocation>
</comment>
<evidence type="ECO:0000256" key="15">
    <source>
        <dbReference type="PIRSR" id="PIRSR000699-1"/>
    </source>
</evidence>
<gene>
    <name evidence="19" type="ORF">CD158_03600</name>
    <name evidence="18" type="ORF">QYH67_01350</name>
</gene>
<reference evidence="19 20" key="1">
    <citation type="submission" date="2017-08" db="EMBL/GenBank/DDBJ databases">
        <title>Draft genome sequences of 64 type strains of genus Staph aureus.</title>
        <authorList>
            <person name="Cole K."/>
            <person name="Golubchik T."/>
            <person name="Russell J."/>
            <person name="Foster D."/>
            <person name="Llewelyn M."/>
            <person name="Wilson D."/>
            <person name="Crook D."/>
            <person name="Paul J."/>
        </authorList>
    </citation>
    <scope>NUCLEOTIDE SEQUENCE [LARGE SCALE GENOMIC DNA]</scope>
    <source>
        <strain evidence="19 20">NCTC 12101</strain>
    </source>
</reference>
<evidence type="ECO:0000256" key="10">
    <source>
        <dbReference type="ARBA" id="ARBA00022723"/>
    </source>
</evidence>